<comment type="caution">
    <text evidence="1">The sequence shown here is derived from an EMBL/GenBank/DDBJ whole genome shotgun (WGS) entry which is preliminary data.</text>
</comment>
<gene>
    <name evidence="1" type="ORF">LCGC14_1253810</name>
</gene>
<dbReference type="SUPFAM" id="SSF57783">
    <property type="entry name" value="Zinc beta-ribbon"/>
    <property type="match status" value="1"/>
</dbReference>
<evidence type="ECO:0000313" key="1">
    <source>
        <dbReference type="EMBL" id="KKM88917.1"/>
    </source>
</evidence>
<proteinExistence type="predicted"/>
<sequence length="83" mass="9682">MTTYSYTGDIVDTIENEKRLYADIEVDTKCPECGEVVMYDFNDQYISYGELKEINFYCYEGCKHEWSVPARIVSAELTIEVDQ</sequence>
<dbReference type="Gene3D" id="2.20.25.10">
    <property type="match status" value="1"/>
</dbReference>
<organism evidence="1">
    <name type="scientific">marine sediment metagenome</name>
    <dbReference type="NCBI Taxonomy" id="412755"/>
    <lineage>
        <taxon>unclassified sequences</taxon>
        <taxon>metagenomes</taxon>
        <taxon>ecological metagenomes</taxon>
    </lineage>
</organism>
<reference evidence="1" key="1">
    <citation type="journal article" date="2015" name="Nature">
        <title>Complex archaea that bridge the gap between prokaryotes and eukaryotes.</title>
        <authorList>
            <person name="Spang A."/>
            <person name="Saw J.H."/>
            <person name="Jorgensen S.L."/>
            <person name="Zaremba-Niedzwiedzka K."/>
            <person name="Martijn J."/>
            <person name="Lind A.E."/>
            <person name="van Eijk R."/>
            <person name="Schleper C."/>
            <person name="Guy L."/>
            <person name="Ettema T.J."/>
        </authorList>
    </citation>
    <scope>NUCLEOTIDE SEQUENCE</scope>
</reference>
<dbReference type="AlphaFoldDB" id="A0A0F9P654"/>
<protein>
    <submittedName>
        <fullName evidence="1">Uncharacterized protein</fullName>
    </submittedName>
</protein>
<name>A0A0F9P654_9ZZZZ</name>
<dbReference type="EMBL" id="LAZR01006896">
    <property type="protein sequence ID" value="KKM88917.1"/>
    <property type="molecule type" value="Genomic_DNA"/>
</dbReference>
<accession>A0A0F9P654</accession>